<dbReference type="Gene3D" id="3.40.50.150">
    <property type="entry name" value="Vaccinia Virus protein VP39"/>
    <property type="match status" value="1"/>
</dbReference>
<keyword evidence="8" id="KW-1185">Reference proteome</keyword>
<sequence>MTAHPPADPAVPATGAPADVPPVPADHRPLPVRRGPFQPGDRVQLTDPKGRMHTVTLEPGRAFHTHRGALEHDALIGLPDGSVVTSTGGTAYLALRPLLADYVLSMPRGAQVIYPKDAAQIVAMGDVFPGAKVLEAGAGSGALTCSLLRAVGTGGEVHSYELREDFAEIARRNVEAFFGAPHPAWHLHTGDVAGCGETGFDRIILDMLTPWEALDLVERALLPGGVFIGYVATTPQLSELVEALRERGGFTEPRAWESLVRDWHVDGLAVRPDHRMIAHTAFLVSTRRLAPGVTAPPRRRKPSKGAEAYVARRQVLREAEDARRAAVAAGTAAEVALDAAEAALEAADGVAVAPAADGQVAP</sequence>
<dbReference type="CDD" id="cd02440">
    <property type="entry name" value="AdoMet_MTases"/>
    <property type="match status" value="1"/>
</dbReference>
<protein>
    <submittedName>
        <fullName evidence="7">SAM-dependent methyltransferase</fullName>
    </submittedName>
</protein>
<dbReference type="Pfam" id="PF08704">
    <property type="entry name" value="GCD14"/>
    <property type="match status" value="1"/>
</dbReference>
<dbReference type="InterPro" id="IPR029063">
    <property type="entry name" value="SAM-dependent_MTases_sf"/>
</dbReference>
<keyword evidence="4" id="KW-0819">tRNA processing</keyword>
<dbReference type="PANTHER" id="PTHR12133:SF1">
    <property type="entry name" value="TRNA (ADENINE(58)-N(1))-METHYLTRANSFERASE, MITOCHONDRIAL"/>
    <property type="match status" value="1"/>
</dbReference>
<keyword evidence="1 7" id="KW-0489">Methyltransferase</keyword>
<evidence type="ECO:0000256" key="4">
    <source>
        <dbReference type="ARBA" id="ARBA00022694"/>
    </source>
</evidence>
<dbReference type="GO" id="GO:0008168">
    <property type="term" value="F:methyltransferase activity"/>
    <property type="evidence" value="ECO:0007669"/>
    <property type="project" value="UniProtKB-KW"/>
</dbReference>
<reference evidence="7 8" key="1">
    <citation type="submission" date="2019-12" db="EMBL/GenBank/DDBJ databases">
        <title>Whole genome sequencing of endophytic Actinobacterium Micromonospora sp. MPMI6T.</title>
        <authorList>
            <person name="Evv R."/>
            <person name="Podile A.R."/>
        </authorList>
    </citation>
    <scope>NUCLEOTIDE SEQUENCE [LARGE SCALE GENOMIC DNA]</scope>
    <source>
        <strain evidence="7 8">MPMI6</strain>
    </source>
</reference>
<dbReference type="Pfam" id="PF14801">
    <property type="entry name" value="TrmI-like_N"/>
    <property type="match status" value="1"/>
</dbReference>
<proteinExistence type="predicted"/>
<dbReference type="PANTHER" id="PTHR12133">
    <property type="entry name" value="TRNA (ADENINE(58)-N(1))-METHYLTRANSFERASE"/>
    <property type="match status" value="1"/>
</dbReference>
<evidence type="ECO:0000256" key="1">
    <source>
        <dbReference type="ARBA" id="ARBA00022603"/>
    </source>
</evidence>
<dbReference type="InterPro" id="IPR049470">
    <property type="entry name" value="TRM61_C"/>
</dbReference>
<dbReference type="SUPFAM" id="SSF53335">
    <property type="entry name" value="S-adenosyl-L-methionine-dependent methyltransferases"/>
    <property type="match status" value="1"/>
</dbReference>
<dbReference type="Gene3D" id="3.10.330.20">
    <property type="match status" value="1"/>
</dbReference>
<evidence type="ECO:0000259" key="6">
    <source>
        <dbReference type="Pfam" id="PF08704"/>
    </source>
</evidence>
<evidence type="ECO:0000256" key="3">
    <source>
        <dbReference type="ARBA" id="ARBA00022691"/>
    </source>
</evidence>
<evidence type="ECO:0000313" key="7">
    <source>
        <dbReference type="EMBL" id="MBO4205445.1"/>
    </source>
</evidence>
<evidence type="ECO:0000256" key="5">
    <source>
        <dbReference type="SAM" id="MobiDB-lite"/>
    </source>
</evidence>
<keyword evidence="2" id="KW-0808">Transferase</keyword>
<organism evidence="7 8">
    <name type="scientific">Micromonospora echinofusca</name>
    <dbReference type="NCBI Taxonomy" id="47858"/>
    <lineage>
        <taxon>Bacteria</taxon>
        <taxon>Bacillati</taxon>
        <taxon>Actinomycetota</taxon>
        <taxon>Actinomycetes</taxon>
        <taxon>Micromonosporales</taxon>
        <taxon>Micromonosporaceae</taxon>
        <taxon>Micromonospora</taxon>
    </lineage>
</organism>
<evidence type="ECO:0000256" key="2">
    <source>
        <dbReference type="ARBA" id="ARBA00022679"/>
    </source>
</evidence>
<feature type="region of interest" description="Disordered" evidence="5">
    <location>
        <begin position="1"/>
        <end position="48"/>
    </location>
</feature>
<dbReference type="Proteomes" id="UP000823521">
    <property type="component" value="Unassembled WGS sequence"/>
</dbReference>
<feature type="domain" description="tRNA (adenine(58)-N(1))-methyltransferase catalytic subunit TRM61 C-terminal" evidence="6">
    <location>
        <begin position="103"/>
        <end position="266"/>
    </location>
</feature>
<accession>A0ABS3VLP3</accession>
<gene>
    <name evidence="7" type="ORF">GSF22_05395</name>
</gene>
<evidence type="ECO:0000313" key="8">
    <source>
        <dbReference type="Proteomes" id="UP000823521"/>
    </source>
</evidence>
<dbReference type="GO" id="GO:0032259">
    <property type="term" value="P:methylation"/>
    <property type="evidence" value="ECO:0007669"/>
    <property type="project" value="UniProtKB-KW"/>
</dbReference>
<keyword evidence="3" id="KW-0949">S-adenosyl-L-methionine</keyword>
<name>A0ABS3VLP3_MICEH</name>
<dbReference type="InterPro" id="IPR014816">
    <property type="entry name" value="tRNA_MeTrfase_Gcd14"/>
</dbReference>
<dbReference type="PROSITE" id="PS51620">
    <property type="entry name" value="SAM_TRM61"/>
    <property type="match status" value="1"/>
</dbReference>
<comment type="caution">
    <text evidence="7">The sequence shown here is derived from an EMBL/GenBank/DDBJ whole genome shotgun (WGS) entry which is preliminary data.</text>
</comment>
<dbReference type="EMBL" id="WVUH01000025">
    <property type="protein sequence ID" value="MBO4205445.1"/>
    <property type="molecule type" value="Genomic_DNA"/>
</dbReference>